<dbReference type="SUPFAM" id="SSF47571">
    <property type="entry name" value="Cloroperoxidase"/>
    <property type="match status" value="1"/>
</dbReference>
<keyword evidence="4" id="KW-0479">Metal-binding</keyword>
<evidence type="ECO:0000259" key="9">
    <source>
        <dbReference type="PROSITE" id="PS51405"/>
    </source>
</evidence>
<protein>
    <recommendedName>
        <fullName evidence="9">Heme haloperoxidase family profile domain-containing protein</fullName>
    </recommendedName>
</protein>
<proteinExistence type="inferred from homology"/>
<dbReference type="PANTHER" id="PTHR33577">
    <property type="entry name" value="STERIGMATOCYSTIN BIOSYNTHESIS PEROXIDASE STCC-RELATED"/>
    <property type="match status" value="1"/>
</dbReference>
<dbReference type="AlphaFoldDB" id="A0A0C9T379"/>
<dbReference type="Gene3D" id="1.10.489.10">
    <property type="entry name" value="Chloroperoxidase-like"/>
    <property type="match status" value="1"/>
</dbReference>
<dbReference type="EMBL" id="KN837723">
    <property type="protein sequence ID" value="KIJ23318.1"/>
    <property type="molecule type" value="Genomic_DNA"/>
</dbReference>
<comment type="similarity">
    <text evidence="7">Belongs to the chloroperoxidase family.</text>
</comment>
<organism evidence="10 11">
    <name type="scientific">Sphaerobolus stellatus (strain SS14)</name>
    <dbReference type="NCBI Taxonomy" id="990650"/>
    <lineage>
        <taxon>Eukaryota</taxon>
        <taxon>Fungi</taxon>
        <taxon>Dikarya</taxon>
        <taxon>Basidiomycota</taxon>
        <taxon>Agaricomycotina</taxon>
        <taxon>Agaricomycetes</taxon>
        <taxon>Phallomycetidae</taxon>
        <taxon>Geastrales</taxon>
        <taxon>Sphaerobolaceae</taxon>
        <taxon>Sphaerobolus</taxon>
    </lineage>
</organism>
<evidence type="ECO:0000256" key="8">
    <source>
        <dbReference type="SAM" id="SignalP"/>
    </source>
</evidence>
<keyword evidence="2" id="KW-0575">Peroxidase</keyword>
<dbReference type="InterPro" id="IPR000028">
    <property type="entry name" value="Chloroperoxidase"/>
</dbReference>
<gene>
    <name evidence="10" type="ORF">M422DRAFT_276132</name>
</gene>
<evidence type="ECO:0000256" key="6">
    <source>
        <dbReference type="ARBA" id="ARBA00023004"/>
    </source>
</evidence>
<evidence type="ECO:0000256" key="5">
    <source>
        <dbReference type="ARBA" id="ARBA00023002"/>
    </source>
</evidence>
<keyword evidence="6" id="KW-0408">Iron</keyword>
<keyword evidence="5" id="KW-0560">Oxidoreductase</keyword>
<dbReference type="Pfam" id="PF01328">
    <property type="entry name" value="Peroxidase_2"/>
    <property type="match status" value="1"/>
</dbReference>
<feature type="non-terminal residue" evidence="10">
    <location>
        <position position="156"/>
    </location>
</feature>
<evidence type="ECO:0000313" key="10">
    <source>
        <dbReference type="EMBL" id="KIJ23318.1"/>
    </source>
</evidence>
<evidence type="ECO:0000256" key="1">
    <source>
        <dbReference type="ARBA" id="ARBA00001970"/>
    </source>
</evidence>
<dbReference type="Proteomes" id="UP000054279">
    <property type="component" value="Unassembled WGS sequence"/>
</dbReference>
<evidence type="ECO:0000256" key="4">
    <source>
        <dbReference type="ARBA" id="ARBA00022723"/>
    </source>
</evidence>
<dbReference type="PROSITE" id="PS51405">
    <property type="entry name" value="HEME_HALOPEROXIDASE"/>
    <property type="match status" value="1"/>
</dbReference>
<dbReference type="GO" id="GO:0046872">
    <property type="term" value="F:metal ion binding"/>
    <property type="evidence" value="ECO:0007669"/>
    <property type="project" value="UniProtKB-KW"/>
</dbReference>
<sequence length="156" mass="16314">MAKFAAFALLALVRVAIAIPAYQSLGGLSQREVDLFIRQNPPVVIPNPPGPLVDDGIRMVNDADHPFIAPGPNDMRGPCPGLNTLASHGYLPRNGIATPGQLVDAIQEGFNLGNNFAKFLVYQGFLINGNPLTNLISIGGKSPLTGPDPPAPAIVG</sequence>
<evidence type="ECO:0000313" key="11">
    <source>
        <dbReference type="Proteomes" id="UP000054279"/>
    </source>
</evidence>
<keyword evidence="11" id="KW-1185">Reference proteome</keyword>
<reference evidence="10 11" key="1">
    <citation type="submission" date="2014-06" db="EMBL/GenBank/DDBJ databases">
        <title>Evolutionary Origins and Diversification of the Mycorrhizal Mutualists.</title>
        <authorList>
            <consortium name="DOE Joint Genome Institute"/>
            <consortium name="Mycorrhizal Genomics Consortium"/>
            <person name="Kohler A."/>
            <person name="Kuo A."/>
            <person name="Nagy L.G."/>
            <person name="Floudas D."/>
            <person name="Copeland A."/>
            <person name="Barry K.W."/>
            <person name="Cichocki N."/>
            <person name="Veneault-Fourrey C."/>
            <person name="LaButti K."/>
            <person name="Lindquist E.A."/>
            <person name="Lipzen A."/>
            <person name="Lundell T."/>
            <person name="Morin E."/>
            <person name="Murat C."/>
            <person name="Riley R."/>
            <person name="Ohm R."/>
            <person name="Sun H."/>
            <person name="Tunlid A."/>
            <person name="Henrissat B."/>
            <person name="Grigoriev I.V."/>
            <person name="Hibbett D.S."/>
            <person name="Martin F."/>
        </authorList>
    </citation>
    <scope>NUCLEOTIDE SEQUENCE [LARGE SCALE GENOMIC DNA]</scope>
    <source>
        <strain evidence="10 11">SS14</strain>
    </source>
</reference>
<keyword evidence="8" id="KW-0732">Signal</keyword>
<feature type="signal peptide" evidence="8">
    <location>
        <begin position="1"/>
        <end position="18"/>
    </location>
</feature>
<dbReference type="PANTHER" id="PTHR33577:SF16">
    <property type="entry name" value="HEME HALOPEROXIDASE FAMILY PROFILE DOMAIN-CONTAINING PROTEIN"/>
    <property type="match status" value="1"/>
</dbReference>
<dbReference type="HOGENOM" id="CLU_107265_0_0_1"/>
<evidence type="ECO:0000256" key="2">
    <source>
        <dbReference type="ARBA" id="ARBA00022559"/>
    </source>
</evidence>
<accession>A0A0C9T379</accession>
<evidence type="ECO:0000256" key="7">
    <source>
        <dbReference type="ARBA" id="ARBA00025795"/>
    </source>
</evidence>
<dbReference type="GO" id="GO:0004601">
    <property type="term" value="F:peroxidase activity"/>
    <property type="evidence" value="ECO:0007669"/>
    <property type="project" value="UniProtKB-KW"/>
</dbReference>
<feature type="chain" id="PRO_5002204040" description="Heme haloperoxidase family profile domain-containing protein" evidence="8">
    <location>
        <begin position="19"/>
        <end position="156"/>
    </location>
</feature>
<name>A0A0C9T379_SPHS4</name>
<comment type="cofactor">
    <cofactor evidence="1">
        <name>heme b</name>
        <dbReference type="ChEBI" id="CHEBI:60344"/>
    </cofactor>
</comment>
<feature type="domain" description="Heme haloperoxidase family profile" evidence="9">
    <location>
        <begin position="63"/>
        <end position="156"/>
    </location>
</feature>
<keyword evidence="3" id="KW-0349">Heme</keyword>
<dbReference type="OrthoDB" id="407298at2759"/>
<dbReference type="InterPro" id="IPR036851">
    <property type="entry name" value="Chloroperoxidase-like_sf"/>
</dbReference>
<evidence type="ECO:0000256" key="3">
    <source>
        <dbReference type="ARBA" id="ARBA00022617"/>
    </source>
</evidence>